<reference evidence="2 3" key="1">
    <citation type="submission" date="2023-11" db="EMBL/GenBank/DDBJ databases">
        <title>Halocaridina rubra genome assembly.</title>
        <authorList>
            <person name="Smith C."/>
        </authorList>
    </citation>
    <scope>NUCLEOTIDE SEQUENCE [LARGE SCALE GENOMIC DNA]</scope>
    <source>
        <strain evidence="2">EP-1</strain>
        <tissue evidence="2">Whole</tissue>
    </source>
</reference>
<dbReference type="PANTHER" id="PTHR10900:SF77">
    <property type="entry name" value="FI19380P1"/>
    <property type="match status" value="1"/>
</dbReference>
<protein>
    <recommendedName>
        <fullName evidence="1">FAS1 domain-containing protein</fullName>
    </recommendedName>
</protein>
<evidence type="ECO:0000313" key="3">
    <source>
        <dbReference type="Proteomes" id="UP001381693"/>
    </source>
</evidence>
<evidence type="ECO:0000313" key="2">
    <source>
        <dbReference type="EMBL" id="KAK7074885.1"/>
    </source>
</evidence>
<dbReference type="Gene3D" id="2.30.180.10">
    <property type="entry name" value="FAS1 domain"/>
    <property type="match status" value="1"/>
</dbReference>
<dbReference type="PROSITE" id="PS50213">
    <property type="entry name" value="FAS1"/>
    <property type="match status" value="2"/>
</dbReference>
<dbReference type="InterPro" id="IPR036378">
    <property type="entry name" value="FAS1_dom_sf"/>
</dbReference>
<dbReference type="Pfam" id="PF02469">
    <property type="entry name" value="Fasciclin"/>
    <property type="match status" value="1"/>
</dbReference>
<dbReference type="GO" id="GO:0005615">
    <property type="term" value="C:extracellular space"/>
    <property type="evidence" value="ECO:0007669"/>
    <property type="project" value="TreeGrafter"/>
</dbReference>
<dbReference type="PANTHER" id="PTHR10900">
    <property type="entry name" value="PERIOSTIN-RELATED"/>
    <property type="match status" value="1"/>
</dbReference>
<proteinExistence type="predicted"/>
<name>A0AAN8X9Y5_HALRR</name>
<dbReference type="Proteomes" id="UP001381693">
    <property type="component" value="Unassembled WGS sequence"/>
</dbReference>
<keyword evidence="3" id="KW-1185">Reference proteome</keyword>
<feature type="domain" description="FAS1" evidence="1">
    <location>
        <begin position="1"/>
        <end position="28"/>
    </location>
</feature>
<dbReference type="SUPFAM" id="SSF82153">
    <property type="entry name" value="FAS1 domain"/>
    <property type="match status" value="1"/>
</dbReference>
<dbReference type="InterPro" id="IPR000782">
    <property type="entry name" value="FAS1_domain"/>
</dbReference>
<evidence type="ECO:0000259" key="1">
    <source>
        <dbReference type="PROSITE" id="PS50213"/>
    </source>
</evidence>
<sequence length="103" mass="11602">MVLLNCVAVQRVDVHARNGVLHLIKRPLPPPYATSLVDLISSDPNLTMFFSILGYADLLSWMRAVKSITVLAPVNAAFKRLPSRFVDSITYDYKYFPALQGEY</sequence>
<accession>A0AAN8X9Y5</accession>
<dbReference type="InterPro" id="IPR050904">
    <property type="entry name" value="Adhesion/Biosynth-related"/>
</dbReference>
<dbReference type="AlphaFoldDB" id="A0AAN8X9Y5"/>
<dbReference type="EMBL" id="JAXCGZ010011421">
    <property type="protein sequence ID" value="KAK7074885.1"/>
    <property type="molecule type" value="Genomic_DNA"/>
</dbReference>
<comment type="caution">
    <text evidence="2">The sequence shown here is derived from an EMBL/GenBank/DDBJ whole genome shotgun (WGS) entry which is preliminary data.</text>
</comment>
<gene>
    <name evidence="2" type="ORF">SK128_004620</name>
</gene>
<feature type="domain" description="FAS1" evidence="1">
    <location>
        <begin position="33"/>
        <end position="103"/>
    </location>
</feature>
<organism evidence="2 3">
    <name type="scientific">Halocaridina rubra</name>
    <name type="common">Hawaiian red shrimp</name>
    <dbReference type="NCBI Taxonomy" id="373956"/>
    <lineage>
        <taxon>Eukaryota</taxon>
        <taxon>Metazoa</taxon>
        <taxon>Ecdysozoa</taxon>
        <taxon>Arthropoda</taxon>
        <taxon>Crustacea</taxon>
        <taxon>Multicrustacea</taxon>
        <taxon>Malacostraca</taxon>
        <taxon>Eumalacostraca</taxon>
        <taxon>Eucarida</taxon>
        <taxon>Decapoda</taxon>
        <taxon>Pleocyemata</taxon>
        <taxon>Caridea</taxon>
        <taxon>Atyoidea</taxon>
        <taxon>Atyidae</taxon>
        <taxon>Halocaridina</taxon>
    </lineage>
</organism>